<dbReference type="Proteomes" id="UP001164776">
    <property type="component" value="Unassembled WGS sequence"/>
</dbReference>
<organism evidence="1 2">
    <name type="scientific">Paspalum vaginatum</name>
    <name type="common">seashore paspalum</name>
    <dbReference type="NCBI Taxonomy" id="158149"/>
    <lineage>
        <taxon>Eukaryota</taxon>
        <taxon>Viridiplantae</taxon>
        <taxon>Streptophyta</taxon>
        <taxon>Embryophyta</taxon>
        <taxon>Tracheophyta</taxon>
        <taxon>Spermatophyta</taxon>
        <taxon>Magnoliopsida</taxon>
        <taxon>Liliopsida</taxon>
        <taxon>Poales</taxon>
        <taxon>Poaceae</taxon>
        <taxon>PACMAD clade</taxon>
        <taxon>Panicoideae</taxon>
        <taxon>Andropogonodae</taxon>
        <taxon>Paspaleae</taxon>
        <taxon>Paspalinae</taxon>
        <taxon>Paspalum</taxon>
    </lineage>
</organism>
<dbReference type="OrthoDB" id="674670at2759"/>
<name>A0A9W7X9N3_9POAL</name>
<proteinExistence type="predicted"/>
<gene>
    <name evidence="1" type="ORF">BS78_K310000</name>
</gene>
<sequence length="192" mass="22332">MYLRCITGDRPRAWVDWLSWAEYCYNTSYHSALRTTPFKVVYGRDPLALVPYQQGTASCQPIDEMLWERDIFLSEVRERLLQAQEHARRFYDAHHRDLELSVGNWVWLRLLHHQARSLVDRPKGKLGPRYAGPFKLLASARIHDVFHVGLLKPFRGTLSAVPPGLPAMENGRLLPALEKVLRARLRRGVWHV</sequence>
<evidence type="ECO:0000313" key="1">
    <source>
        <dbReference type="EMBL" id="KAJ1254899.1"/>
    </source>
</evidence>
<dbReference type="Gene3D" id="3.30.420.10">
    <property type="entry name" value="Ribonuclease H-like superfamily/Ribonuclease H"/>
    <property type="match status" value="1"/>
</dbReference>
<dbReference type="InterPro" id="IPR012337">
    <property type="entry name" value="RNaseH-like_sf"/>
</dbReference>
<evidence type="ECO:0000313" key="2">
    <source>
        <dbReference type="Proteomes" id="UP001164776"/>
    </source>
</evidence>
<dbReference type="SUPFAM" id="SSF53098">
    <property type="entry name" value="Ribonuclease H-like"/>
    <property type="match status" value="1"/>
</dbReference>
<dbReference type="InterPro" id="IPR036397">
    <property type="entry name" value="RNaseH_sf"/>
</dbReference>
<comment type="caution">
    <text evidence="1">The sequence shown here is derived from an EMBL/GenBank/DDBJ whole genome shotgun (WGS) entry which is preliminary data.</text>
</comment>
<dbReference type="GO" id="GO:0003676">
    <property type="term" value="F:nucleic acid binding"/>
    <property type="evidence" value="ECO:0007669"/>
    <property type="project" value="InterPro"/>
</dbReference>
<reference evidence="1 2" key="1">
    <citation type="submission" date="2022-10" db="EMBL/GenBank/DDBJ databases">
        <title>WGS assembly of Paspalum vaginatum 540-79.</title>
        <authorList>
            <person name="Sun G."/>
            <person name="Wase N."/>
            <person name="Shu S."/>
            <person name="Jenkins J."/>
            <person name="Zhou B."/>
            <person name="Torres-Rodriguez J."/>
            <person name="Chen C."/>
            <person name="Sandor L."/>
            <person name="Plott C."/>
            <person name="Yoshinga Y."/>
            <person name="Daum C."/>
            <person name="Qi P."/>
            <person name="Barry K."/>
            <person name="Lipzen A."/>
            <person name="Berry L."/>
            <person name="Pedersen C."/>
            <person name="Gottilla T."/>
            <person name="Foltz A."/>
            <person name="Yu H."/>
            <person name="O'Malley R."/>
            <person name="Zhang C."/>
            <person name="Devos K."/>
            <person name="Sigmon B."/>
            <person name="Yu B."/>
            <person name="Obata T."/>
            <person name="Schmutz J."/>
            <person name="Schnable J."/>
        </authorList>
    </citation>
    <scope>NUCLEOTIDE SEQUENCE [LARGE SCALE GENOMIC DNA]</scope>
    <source>
        <strain evidence="2">cv. 540-79</strain>
    </source>
</reference>
<keyword evidence="2" id="KW-1185">Reference proteome</keyword>
<protein>
    <recommendedName>
        <fullName evidence="3">Integrase catalytic domain-containing protein</fullName>
    </recommendedName>
</protein>
<dbReference type="PANTHER" id="PTHR45835:SF99">
    <property type="entry name" value="CHROMO DOMAIN-CONTAINING PROTEIN-RELATED"/>
    <property type="match status" value="1"/>
</dbReference>
<evidence type="ECO:0008006" key="3">
    <source>
        <dbReference type="Google" id="ProtNLM"/>
    </source>
</evidence>
<accession>A0A9W7X9N3</accession>
<dbReference type="EMBL" id="MU629862">
    <property type="protein sequence ID" value="KAJ1254899.1"/>
    <property type="molecule type" value="Genomic_DNA"/>
</dbReference>
<dbReference type="PANTHER" id="PTHR45835">
    <property type="entry name" value="YALI0A06105P"/>
    <property type="match status" value="1"/>
</dbReference>
<dbReference type="AlphaFoldDB" id="A0A9W7X9N3"/>